<comment type="caution">
    <text evidence="2">The sequence shown here is derived from an EMBL/GenBank/DDBJ whole genome shotgun (WGS) entry which is preliminary data.</text>
</comment>
<evidence type="ECO:0000259" key="1">
    <source>
        <dbReference type="Pfam" id="PF02384"/>
    </source>
</evidence>
<gene>
    <name evidence="2" type="ORF">SDC9_172697</name>
</gene>
<sequence>MMMARIGMSGTIEENIQKHGYISVSEPTCGSGGMVIAMAEELKQLGYNPTSKMWVVAQDIDRKCCCMAYIQLTLLAIPAAIIWGDTLRVECREQWITTGYFLGNWASRFRMERASQSVFDLVPEQKPEAAGVLAPAIPPPPDVPAGQLMFDF</sequence>
<protein>
    <recommendedName>
        <fullName evidence="1">DNA methylase adenine-specific domain-containing protein</fullName>
    </recommendedName>
</protein>
<dbReference type="InterPro" id="IPR003356">
    <property type="entry name" value="DNA_methylase_A-5"/>
</dbReference>
<dbReference type="SUPFAM" id="SSF53335">
    <property type="entry name" value="S-adenosyl-L-methionine-dependent methyltransferases"/>
    <property type="match status" value="1"/>
</dbReference>
<reference evidence="2" key="1">
    <citation type="submission" date="2019-08" db="EMBL/GenBank/DDBJ databases">
        <authorList>
            <person name="Kucharzyk K."/>
            <person name="Murdoch R.W."/>
            <person name="Higgins S."/>
            <person name="Loffler F."/>
        </authorList>
    </citation>
    <scope>NUCLEOTIDE SEQUENCE</scope>
</reference>
<dbReference type="EMBL" id="VSSQ01074409">
    <property type="protein sequence ID" value="MPN25290.1"/>
    <property type="molecule type" value="Genomic_DNA"/>
</dbReference>
<feature type="domain" description="DNA methylase adenine-specific" evidence="1">
    <location>
        <begin position="12"/>
        <end position="91"/>
    </location>
</feature>
<dbReference type="AlphaFoldDB" id="A0A645GGL9"/>
<evidence type="ECO:0000313" key="2">
    <source>
        <dbReference type="EMBL" id="MPN25290.1"/>
    </source>
</evidence>
<organism evidence="2">
    <name type="scientific">bioreactor metagenome</name>
    <dbReference type="NCBI Taxonomy" id="1076179"/>
    <lineage>
        <taxon>unclassified sequences</taxon>
        <taxon>metagenomes</taxon>
        <taxon>ecological metagenomes</taxon>
    </lineage>
</organism>
<dbReference type="InterPro" id="IPR029063">
    <property type="entry name" value="SAM-dependent_MTases_sf"/>
</dbReference>
<dbReference type="GO" id="GO:0003677">
    <property type="term" value="F:DNA binding"/>
    <property type="evidence" value="ECO:0007669"/>
    <property type="project" value="InterPro"/>
</dbReference>
<accession>A0A645GGL9</accession>
<dbReference type="GO" id="GO:0008170">
    <property type="term" value="F:N-methyltransferase activity"/>
    <property type="evidence" value="ECO:0007669"/>
    <property type="project" value="InterPro"/>
</dbReference>
<dbReference type="Gene3D" id="3.40.50.150">
    <property type="entry name" value="Vaccinia Virus protein VP39"/>
    <property type="match status" value="1"/>
</dbReference>
<proteinExistence type="predicted"/>
<dbReference type="Pfam" id="PF02384">
    <property type="entry name" value="N6_Mtase"/>
    <property type="match status" value="1"/>
</dbReference>
<name>A0A645GGL9_9ZZZZ</name>